<dbReference type="PATRIC" id="fig|1173027.3.peg.4029"/>
<dbReference type="InterPro" id="IPR036412">
    <property type="entry name" value="HAD-like_sf"/>
</dbReference>
<dbReference type="Proteomes" id="UP000010471">
    <property type="component" value="Chromosome"/>
</dbReference>
<gene>
    <name evidence="1" type="ORF">Mic7113_3663</name>
</gene>
<evidence type="ECO:0000313" key="1">
    <source>
        <dbReference type="EMBL" id="AFZ19384.1"/>
    </source>
</evidence>
<dbReference type="AlphaFoldDB" id="K9WHX5"/>
<dbReference type="Pfam" id="PF08645">
    <property type="entry name" value="PNK3P"/>
    <property type="match status" value="1"/>
</dbReference>
<name>K9WHX5_9CYAN</name>
<dbReference type="PANTHER" id="PTHR42891">
    <property type="entry name" value="D-GLYCERO-BETA-D-MANNO-HEPTOSE-1,7-BISPHOSPHATE 7-PHOSPHATASE"/>
    <property type="match status" value="1"/>
</dbReference>
<dbReference type="GO" id="GO:0016791">
    <property type="term" value="F:phosphatase activity"/>
    <property type="evidence" value="ECO:0007669"/>
    <property type="project" value="InterPro"/>
</dbReference>
<reference evidence="1 2" key="1">
    <citation type="submission" date="2012-06" db="EMBL/GenBank/DDBJ databases">
        <title>Finished chromosome of genome of Microcoleus sp. PCC 7113.</title>
        <authorList>
            <consortium name="US DOE Joint Genome Institute"/>
            <person name="Gugger M."/>
            <person name="Coursin T."/>
            <person name="Rippka R."/>
            <person name="Tandeau De Marsac N."/>
            <person name="Huntemann M."/>
            <person name="Wei C.-L."/>
            <person name="Han J."/>
            <person name="Detter J.C."/>
            <person name="Han C."/>
            <person name="Tapia R."/>
            <person name="Chen A."/>
            <person name="Kyrpides N."/>
            <person name="Mavromatis K."/>
            <person name="Markowitz V."/>
            <person name="Szeto E."/>
            <person name="Ivanova N."/>
            <person name="Pagani I."/>
            <person name="Pati A."/>
            <person name="Goodwin L."/>
            <person name="Nordberg H.P."/>
            <person name="Cantor M.N."/>
            <person name="Hua S.X."/>
            <person name="Woyke T."/>
            <person name="Kerfeld C.A."/>
        </authorList>
    </citation>
    <scope>NUCLEOTIDE SEQUENCE [LARGE SCALE GENOMIC DNA]</scope>
    <source>
        <strain evidence="1 2">PCC 7113</strain>
    </source>
</reference>
<dbReference type="STRING" id="1173027.Mic7113_3663"/>
<dbReference type="InterPro" id="IPR004446">
    <property type="entry name" value="Heptose_bisP_phosphatase"/>
</dbReference>
<dbReference type="Gene3D" id="3.40.50.1000">
    <property type="entry name" value="HAD superfamily/HAD-like"/>
    <property type="match status" value="1"/>
</dbReference>
<dbReference type="eggNOG" id="COG0241">
    <property type="taxonomic scope" value="Bacteria"/>
</dbReference>
<dbReference type="InterPro" id="IPR023214">
    <property type="entry name" value="HAD_sf"/>
</dbReference>
<dbReference type="GO" id="GO:0005975">
    <property type="term" value="P:carbohydrate metabolic process"/>
    <property type="evidence" value="ECO:0007669"/>
    <property type="project" value="InterPro"/>
</dbReference>
<dbReference type="InterPro" id="IPR013954">
    <property type="entry name" value="PNK3P"/>
</dbReference>
<protein>
    <submittedName>
        <fullName evidence="1">Histidinol phosphatase</fullName>
    </submittedName>
</protein>
<evidence type="ECO:0000313" key="2">
    <source>
        <dbReference type="Proteomes" id="UP000010471"/>
    </source>
</evidence>
<dbReference type="PANTHER" id="PTHR42891:SF1">
    <property type="entry name" value="D-GLYCERO-BETA-D-MANNO-HEPTOSE-1,7-BISPHOSPHATE 7-PHOSPHATASE"/>
    <property type="match status" value="1"/>
</dbReference>
<dbReference type="SUPFAM" id="SSF56784">
    <property type="entry name" value="HAD-like"/>
    <property type="match status" value="1"/>
</dbReference>
<accession>K9WHX5</accession>
<proteinExistence type="predicted"/>
<dbReference type="KEGG" id="mic:Mic7113_3663"/>
<dbReference type="HOGENOM" id="CLU_131322_0_0_3"/>
<keyword evidence="2" id="KW-1185">Reference proteome</keyword>
<dbReference type="EMBL" id="CP003630">
    <property type="protein sequence ID" value="AFZ19384.1"/>
    <property type="molecule type" value="Genomic_DNA"/>
</dbReference>
<sequence length="198" mass="23148">MYAESVEENREFHQKTMSLLLIDLDGTLREPLSGQQHFQHPKDQRIIEGTDIAIRAYKDDWIIVGITNQGGVAAGHKSMQDCIKEQQYTLELFPELREIYFCPDFEGKKCFRVTRHNVHNHSQTKWSGQYRKPRSGMLQLAMVRHKHTPTNSLYVGDRPEDEKAAQRAYVPFQWAWDWTYATSKGDRSQPHRSTITQI</sequence>
<organism evidence="1 2">
    <name type="scientific">Allocoleopsis franciscana PCC 7113</name>
    <dbReference type="NCBI Taxonomy" id="1173027"/>
    <lineage>
        <taxon>Bacteria</taxon>
        <taxon>Bacillati</taxon>
        <taxon>Cyanobacteriota</taxon>
        <taxon>Cyanophyceae</taxon>
        <taxon>Coleofasciculales</taxon>
        <taxon>Coleofasciculaceae</taxon>
        <taxon>Allocoleopsis</taxon>
        <taxon>Allocoleopsis franciscana</taxon>
    </lineage>
</organism>